<dbReference type="KEGG" id="hje:HacjB3_05640"/>
<dbReference type="GeneID" id="9418932"/>
<dbReference type="HOGENOM" id="CLU_2613472_0_0_2"/>
<evidence type="ECO:0000313" key="3">
    <source>
        <dbReference type="Proteomes" id="UP000000390"/>
    </source>
</evidence>
<evidence type="ECO:0000313" key="2">
    <source>
        <dbReference type="EMBL" id="ELY40092.1"/>
    </source>
</evidence>
<dbReference type="Proteomes" id="UP000011645">
    <property type="component" value="Unassembled WGS sequence"/>
</dbReference>
<dbReference type="STRING" id="795797.HacjB3_05640"/>
<organism evidence="1 3">
    <name type="scientific">Halalkalicoccus jeotgali (strain DSM 18796 / CECT 7217 / JCM 14584 / KCTC 4019 / B3)</name>
    <dbReference type="NCBI Taxonomy" id="795797"/>
    <lineage>
        <taxon>Archaea</taxon>
        <taxon>Methanobacteriati</taxon>
        <taxon>Methanobacteriota</taxon>
        <taxon>Stenosarchaea group</taxon>
        <taxon>Halobacteria</taxon>
        <taxon>Halobacteriales</taxon>
        <taxon>Halococcaceae</taxon>
        <taxon>Halalkalicoccus</taxon>
    </lineage>
</organism>
<dbReference type="EMBL" id="AOHV01000011">
    <property type="protein sequence ID" value="ELY40092.1"/>
    <property type="molecule type" value="Genomic_DNA"/>
</dbReference>
<dbReference type="PATRIC" id="fig|795797.18.peg.1126"/>
<dbReference type="Proteomes" id="UP000000390">
    <property type="component" value="Chromosome"/>
</dbReference>
<dbReference type="RefSeq" id="WP_008414675.1">
    <property type="nucleotide sequence ID" value="NC_014297.1"/>
</dbReference>
<dbReference type="AlphaFoldDB" id="D8J9Z7"/>
<evidence type="ECO:0000313" key="4">
    <source>
        <dbReference type="Proteomes" id="UP000011645"/>
    </source>
</evidence>
<protein>
    <submittedName>
        <fullName evidence="1">Uncharacterized protein</fullName>
    </submittedName>
</protein>
<proteinExistence type="predicted"/>
<reference evidence="1 3" key="1">
    <citation type="journal article" date="2010" name="J. Bacteriol.">
        <title>Complete genome sequence of Halalkalicoccus jeotgali B3(T), an extremely halophilic archaeon.</title>
        <authorList>
            <person name="Roh S.W."/>
            <person name="Nam Y.D."/>
            <person name="Nam S.H."/>
            <person name="Choi S.H."/>
            <person name="Park H.S."/>
            <person name="Bae J.W."/>
        </authorList>
    </citation>
    <scope>NUCLEOTIDE SEQUENCE [LARGE SCALE GENOMIC DNA]</scope>
    <source>
        <strain evidence="1">B3</strain>
        <strain evidence="3">DSM 18796 / CECT 7217 / JCM 14584 / KCTC 4019 / B3</strain>
    </source>
</reference>
<reference evidence="2 4" key="2">
    <citation type="journal article" date="2014" name="PLoS Genet.">
        <title>Phylogenetically driven sequencing of extremely halophilic archaea reveals strategies for static and dynamic osmo-response.</title>
        <authorList>
            <person name="Becker E.A."/>
            <person name="Seitzer P.M."/>
            <person name="Tritt A."/>
            <person name="Larsen D."/>
            <person name="Krusor M."/>
            <person name="Yao A.I."/>
            <person name="Wu D."/>
            <person name="Madern D."/>
            <person name="Eisen J.A."/>
            <person name="Darling A.E."/>
            <person name="Facciotti M.T."/>
        </authorList>
    </citation>
    <scope>NUCLEOTIDE SEQUENCE [LARGE SCALE GENOMIC DNA]</scope>
    <source>
        <strain evidence="2">B3</strain>
        <strain evidence="4">DSM 18796 / CECT 7217 / JCM 14584 / KCTC 4019 / B3</strain>
    </source>
</reference>
<gene>
    <name evidence="1" type="ordered locus">HacjB3_05640</name>
    <name evidence="2" type="ORF">C497_04010</name>
</gene>
<sequence length="78" mass="8544">MSGSSDIVPEGFDLQEALYARSSTPHEEMRRCPYCESVCLTPNRSQIGRTPGADKWYCTNCGEATSDPLPPEAECGDE</sequence>
<evidence type="ECO:0000313" key="1">
    <source>
        <dbReference type="EMBL" id="ADJ14519.1"/>
    </source>
</evidence>
<name>D8J9Z7_HALJB</name>
<dbReference type="EMBL" id="CP002062">
    <property type="protein sequence ID" value="ADJ14519.1"/>
    <property type="molecule type" value="Genomic_DNA"/>
</dbReference>
<accession>D8J9Z7</accession>
<keyword evidence="4" id="KW-1185">Reference proteome</keyword>